<sequence length="261" mass="29114">MVDRASLPAQLKWYYARLFPTDLIGRWLSYGEPATNLARREVSFTLDGDIYLRFRSFDTPAALGAELAKLTPVKIDFGAVHNIRPRDRGASSLPLTPVEKELVFDIDMTDYQDVMGVLKGGDAATETDLNWAYMATAVRVIDEALGADFGFRHRLWVYSGRRGVHCWVGDARARRLSNEARGAVAEFLALRFEERANLGRRQTELTTPLHPALARARREVCEPTFLSFVLGEQRLLDPDVGDTAGVLAHIPDRGLRDGLAA</sequence>
<dbReference type="Gene3D" id="3.90.920.10">
    <property type="entry name" value="DNA primase, PRIM domain"/>
    <property type="match status" value="1"/>
</dbReference>
<protein>
    <submittedName>
        <fullName evidence="2">Uncharacterized protein</fullName>
    </submittedName>
</protein>
<dbReference type="Pfam" id="PF01896">
    <property type="entry name" value="DNA_primase_S"/>
    <property type="match status" value="1"/>
</dbReference>
<dbReference type="PANTHER" id="PTHR10536">
    <property type="entry name" value="DNA PRIMASE SMALL SUBUNIT"/>
    <property type="match status" value="1"/>
</dbReference>
<evidence type="ECO:0000313" key="3">
    <source>
        <dbReference type="Proteomes" id="UP000218209"/>
    </source>
</evidence>
<comment type="similarity">
    <text evidence="1">Belongs to the eukaryotic-type primase small subunit family.</text>
</comment>
<dbReference type="OrthoDB" id="19606at2759"/>
<dbReference type="GO" id="GO:0006269">
    <property type="term" value="P:DNA replication, synthesis of primer"/>
    <property type="evidence" value="ECO:0007669"/>
    <property type="project" value="InterPro"/>
</dbReference>
<dbReference type="EMBL" id="KV919132">
    <property type="protein sequence ID" value="OSX71470.1"/>
    <property type="molecule type" value="Genomic_DNA"/>
</dbReference>
<accession>A0A1X6NSG9</accession>
<proteinExistence type="inferred from homology"/>
<reference evidence="2 3" key="1">
    <citation type="submission" date="2017-03" db="EMBL/GenBank/DDBJ databases">
        <title>WGS assembly of Porphyra umbilicalis.</title>
        <authorList>
            <person name="Brawley S.H."/>
            <person name="Blouin N.A."/>
            <person name="Ficko-Blean E."/>
            <person name="Wheeler G.L."/>
            <person name="Lohr M."/>
            <person name="Goodson H.V."/>
            <person name="Jenkins J.W."/>
            <person name="Blaby-Haas C.E."/>
            <person name="Helliwell K.E."/>
            <person name="Chan C."/>
            <person name="Marriage T."/>
            <person name="Bhattacharya D."/>
            <person name="Klein A.S."/>
            <person name="Badis Y."/>
            <person name="Brodie J."/>
            <person name="Cao Y."/>
            <person name="Collen J."/>
            <person name="Dittami S.M."/>
            <person name="Gachon C.M."/>
            <person name="Green B.R."/>
            <person name="Karpowicz S."/>
            <person name="Kim J.W."/>
            <person name="Kudahl U."/>
            <person name="Lin S."/>
            <person name="Michel G."/>
            <person name="Mittag M."/>
            <person name="Olson B.J."/>
            <person name="Pangilinan J."/>
            <person name="Peng Y."/>
            <person name="Qiu H."/>
            <person name="Shu S."/>
            <person name="Singer J.T."/>
            <person name="Smith A.G."/>
            <person name="Sprecher B.N."/>
            <person name="Wagner V."/>
            <person name="Wang W."/>
            <person name="Wang Z.-Y."/>
            <person name="Yan J."/>
            <person name="Yarish C."/>
            <person name="Zoeuner-Riek S."/>
            <person name="Zhuang Y."/>
            <person name="Zou Y."/>
            <person name="Lindquist E.A."/>
            <person name="Grimwood J."/>
            <person name="Barry K."/>
            <person name="Rokhsar D.S."/>
            <person name="Schmutz J."/>
            <person name="Stiller J.W."/>
            <person name="Grossman A.R."/>
            <person name="Prochnik S.E."/>
        </authorList>
    </citation>
    <scope>NUCLEOTIDE SEQUENCE [LARGE SCALE GENOMIC DNA]</scope>
    <source>
        <strain evidence="2">4086291</strain>
    </source>
</reference>
<evidence type="ECO:0000256" key="1">
    <source>
        <dbReference type="ARBA" id="ARBA00009762"/>
    </source>
</evidence>
<dbReference type="GO" id="GO:0003899">
    <property type="term" value="F:DNA-directed RNA polymerase activity"/>
    <property type="evidence" value="ECO:0007669"/>
    <property type="project" value="InterPro"/>
</dbReference>
<dbReference type="AlphaFoldDB" id="A0A1X6NSG9"/>
<feature type="non-terminal residue" evidence="2">
    <location>
        <position position="261"/>
    </location>
</feature>
<dbReference type="SUPFAM" id="SSF56747">
    <property type="entry name" value="Prim-pol domain"/>
    <property type="match status" value="1"/>
</dbReference>
<name>A0A1X6NSG9_PORUM</name>
<evidence type="ECO:0000313" key="2">
    <source>
        <dbReference type="EMBL" id="OSX71470.1"/>
    </source>
</evidence>
<organism evidence="2 3">
    <name type="scientific">Porphyra umbilicalis</name>
    <name type="common">Purple laver</name>
    <name type="synonym">Red alga</name>
    <dbReference type="NCBI Taxonomy" id="2786"/>
    <lineage>
        <taxon>Eukaryota</taxon>
        <taxon>Rhodophyta</taxon>
        <taxon>Bangiophyceae</taxon>
        <taxon>Bangiales</taxon>
        <taxon>Bangiaceae</taxon>
        <taxon>Porphyra</taxon>
    </lineage>
</organism>
<gene>
    <name evidence="2" type="ORF">BU14_0530s0010</name>
</gene>
<keyword evidence="3" id="KW-1185">Reference proteome</keyword>
<dbReference type="Proteomes" id="UP000218209">
    <property type="component" value="Unassembled WGS sequence"/>
</dbReference>
<dbReference type="InterPro" id="IPR002755">
    <property type="entry name" value="DNA_primase_S"/>
</dbReference>